<protein>
    <recommendedName>
        <fullName evidence="4">WXG100 family type VII secretion target</fullName>
    </recommendedName>
</protein>
<dbReference type="Proteomes" id="UP000190637">
    <property type="component" value="Unassembled WGS sequence"/>
</dbReference>
<sequence>MSGEEFSANPDELGRAGNEIYDLGNFVHKLRTDLIAQRANIGDAWDETDGREEEIERSLKENLTPMIKNHDGLLESLVTAFNDTADYTLVMKRRFELSNEAATDFADQWQSSITDSGTTPGGGDGGRRG</sequence>
<dbReference type="STRING" id="1122192.SAMN02745673_02149"/>
<evidence type="ECO:0000256" key="1">
    <source>
        <dbReference type="SAM" id="MobiDB-lite"/>
    </source>
</evidence>
<evidence type="ECO:0000313" key="3">
    <source>
        <dbReference type="Proteomes" id="UP000190637"/>
    </source>
</evidence>
<dbReference type="AlphaFoldDB" id="A0A1T4QC46"/>
<accession>A0A1T4QC46</accession>
<gene>
    <name evidence="2" type="ORF">SAMN02745673_02149</name>
</gene>
<name>A0A1T4QC46_9ACTN</name>
<keyword evidence="3" id="KW-1185">Reference proteome</keyword>
<feature type="compositionally biased region" description="Gly residues" evidence="1">
    <location>
        <begin position="119"/>
        <end position="129"/>
    </location>
</feature>
<proteinExistence type="predicted"/>
<reference evidence="2 3" key="1">
    <citation type="submission" date="2017-02" db="EMBL/GenBank/DDBJ databases">
        <authorList>
            <person name="Peterson S.W."/>
        </authorList>
    </citation>
    <scope>NUCLEOTIDE SEQUENCE [LARGE SCALE GENOMIC DNA]</scope>
    <source>
        <strain evidence="2 3">DSM 45154</strain>
    </source>
</reference>
<evidence type="ECO:0008006" key="4">
    <source>
        <dbReference type="Google" id="ProtNLM"/>
    </source>
</evidence>
<dbReference type="RefSeq" id="WP_078761490.1">
    <property type="nucleotide sequence ID" value="NZ_FUWS01000005.1"/>
</dbReference>
<dbReference type="EMBL" id="FUWS01000005">
    <property type="protein sequence ID" value="SKA01309.1"/>
    <property type="molecule type" value="Genomic_DNA"/>
</dbReference>
<evidence type="ECO:0000313" key="2">
    <source>
        <dbReference type="EMBL" id="SKA01309.1"/>
    </source>
</evidence>
<feature type="region of interest" description="Disordered" evidence="1">
    <location>
        <begin position="106"/>
        <end position="129"/>
    </location>
</feature>
<dbReference type="OrthoDB" id="3431493at2"/>
<organism evidence="2 3">
    <name type="scientific">Marinactinospora thermotolerans DSM 45154</name>
    <dbReference type="NCBI Taxonomy" id="1122192"/>
    <lineage>
        <taxon>Bacteria</taxon>
        <taxon>Bacillati</taxon>
        <taxon>Actinomycetota</taxon>
        <taxon>Actinomycetes</taxon>
        <taxon>Streptosporangiales</taxon>
        <taxon>Nocardiopsidaceae</taxon>
        <taxon>Marinactinospora</taxon>
    </lineage>
</organism>